<accession>A0AC61RNS9</accession>
<name>A0AC61RNS9_9FIRM</name>
<reference evidence="1" key="1">
    <citation type="submission" date="2019-04" db="EMBL/GenBank/DDBJ databases">
        <title>Microbes associate with the intestines of laboratory mice.</title>
        <authorList>
            <person name="Navarre W."/>
            <person name="Wong E."/>
            <person name="Huang K."/>
            <person name="Tropini C."/>
            <person name="Ng K."/>
            <person name="Yu B."/>
        </authorList>
    </citation>
    <scope>NUCLEOTIDE SEQUENCE</scope>
    <source>
        <strain evidence="1">NM01_1-7b</strain>
    </source>
</reference>
<evidence type="ECO:0000313" key="2">
    <source>
        <dbReference type="Proteomes" id="UP000304953"/>
    </source>
</evidence>
<comment type="caution">
    <text evidence="1">The sequence shown here is derived from an EMBL/GenBank/DDBJ whole genome shotgun (WGS) entry which is preliminary data.</text>
</comment>
<proteinExistence type="predicted"/>
<evidence type="ECO:0000313" key="1">
    <source>
        <dbReference type="EMBL" id="TGY87733.1"/>
    </source>
</evidence>
<gene>
    <name evidence="1" type="ORF">E5329_26265</name>
</gene>
<dbReference type="EMBL" id="SRYA01000108">
    <property type="protein sequence ID" value="TGY87733.1"/>
    <property type="molecule type" value="Genomic_DNA"/>
</dbReference>
<dbReference type="Proteomes" id="UP000304953">
    <property type="component" value="Unassembled WGS sequence"/>
</dbReference>
<sequence length="109" mass="13022">MKIYMDRKPENFSHCIYKKDVRRYFDLDDYCAKNGKGTGRINIEEDCPLRKSRIRRYAGKILKALQNRRKAGHRTEDIIQIKTDIVLTDKDGKFIEVKMPEPEYIDPIW</sequence>
<protein>
    <submittedName>
        <fullName evidence="1">Uncharacterized protein</fullName>
    </submittedName>
</protein>
<keyword evidence="2" id="KW-1185">Reference proteome</keyword>
<organism evidence="1 2">
    <name type="scientific">Petralouisia muris</name>
    <dbReference type="NCBI Taxonomy" id="3032872"/>
    <lineage>
        <taxon>Bacteria</taxon>
        <taxon>Bacillati</taxon>
        <taxon>Bacillota</taxon>
        <taxon>Clostridia</taxon>
        <taxon>Lachnospirales</taxon>
        <taxon>Lachnospiraceae</taxon>
        <taxon>Petralouisia</taxon>
    </lineage>
</organism>